<dbReference type="SMART" id="SM01360">
    <property type="entry name" value="A2M"/>
    <property type="match status" value="1"/>
</dbReference>
<gene>
    <name evidence="5" type="ORF">ATANTOWER_005153</name>
</gene>
<dbReference type="CDD" id="cd00017">
    <property type="entry name" value="ANATO"/>
    <property type="match status" value="1"/>
</dbReference>
<dbReference type="Gene3D" id="6.10.270.10">
    <property type="match status" value="1"/>
</dbReference>
<keyword evidence="6" id="KW-1185">Reference proteome</keyword>
<evidence type="ECO:0000313" key="5">
    <source>
        <dbReference type="EMBL" id="MED6258277.1"/>
    </source>
</evidence>
<dbReference type="InterPro" id="IPR000020">
    <property type="entry name" value="Anaphylatoxin/fibulin"/>
</dbReference>
<dbReference type="Pfam" id="PF00207">
    <property type="entry name" value="A2M"/>
    <property type="match status" value="1"/>
</dbReference>
<name>A0ABU7C6G2_9TELE</name>
<keyword evidence="3" id="KW-1015">Disulfide bond</keyword>
<comment type="subcellular location">
    <subcellularLocation>
        <location evidence="1">Secreted</location>
    </subcellularLocation>
</comment>
<reference evidence="5 6" key="1">
    <citation type="submission" date="2021-07" db="EMBL/GenBank/DDBJ databases">
        <authorList>
            <person name="Palmer J.M."/>
        </authorList>
    </citation>
    <scope>NUCLEOTIDE SEQUENCE [LARGE SCALE GENOMIC DNA]</scope>
    <source>
        <strain evidence="5 6">AT_MEX2019</strain>
        <tissue evidence="5">Muscle</tissue>
    </source>
</reference>
<dbReference type="SUPFAM" id="SSF48239">
    <property type="entry name" value="Terpenoid cyclases/Protein prenyltransferases"/>
    <property type="match status" value="1"/>
</dbReference>
<dbReference type="EMBL" id="JAHUTI010080244">
    <property type="protein sequence ID" value="MED6258277.1"/>
    <property type="molecule type" value="Genomic_DNA"/>
</dbReference>
<evidence type="ECO:0000256" key="2">
    <source>
        <dbReference type="ARBA" id="ARBA00022525"/>
    </source>
</evidence>
<dbReference type="Gene3D" id="2.60.40.10">
    <property type="entry name" value="Immunoglobulins"/>
    <property type="match status" value="1"/>
</dbReference>
<dbReference type="Gene3D" id="1.50.10.20">
    <property type="match status" value="1"/>
</dbReference>
<sequence length="817" mass="90724">MHERAMKGQSQFETADPTLPAQSQAALSLEAVAYHSPNQRYLYINTPMFGYSLQVGQYVNIQVYTAAPSYPNIRTLNYLVLSKGRVVYFKSQQFASTIDNKQNLNFLVTTSMVPSIRLLVYYILDGEGTTELVADSVWMDIKDKCVNGLQASISFQQKPYKPKENIELDITTNQGSMVALSAVDSAVFTLRPNYRDPVSTVLRHIENSDLGCGGGGGKDNADVFRLAGLTFMTNANANPSSSSEPCTAAVRPKRALTEADKQNKARTYGGMKKCCEEGMKYIPKSVTCHQYANQKFRKHKIVNEKCKTAFRECCEYIQQNLDQNDRLVLGRYELGADFDLAPSLVRSYFPESWLWEVLRARSGQLSVTRPLPDSLTTWVVKAIEMSPEGGMCVADPVEVSVNLPLSIDVPLPYQVVRGEQLELQGSVYNLQEDTIKYCVTLTAGPALCLLKSRPTAGNAGQHTTACTWSHLPAGGVGKVTFTLLGLEPGEHMLTFSLTTPTAVKDVVKKMLRVVPEGLRQEVNSGGRLDPQGLYGSEKRTVTLKNIVPENIVPNSDVVRLLTINGELPGEVVSVLLDPKGLKQLLSLPPGSVIAELERLLPLIQVYQYLETKGMWDVLGADIEKNSDELKQKIKDGQMALTSFMNGDSSYSMWMKTEPSTLVTAEVVRTLSLSNSCVPVDHQSLSNSVSWLIRKTQQDDGSFIERSKSKHSRFMVEGVDKVDQSVYVTSLVLMALNRATSIRNPILQLQSHENSKRAATNYLTQHAMNVKSMYVRALATYALTLQDPDSLEVTELIYYLEQQARQKGDVKMNQSFFK</sequence>
<dbReference type="PANTHER" id="PTHR11412">
    <property type="entry name" value="MACROGLOBULIN / COMPLEMENT"/>
    <property type="match status" value="1"/>
</dbReference>
<dbReference type="InterPro" id="IPR013783">
    <property type="entry name" value="Ig-like_fold"/>
</dbReference>
<dbReference type="InterPro" id="IPR008930">
    <property type="entry name" value="Terpenoid_cyclase/PrenylTrfase"/>
</dbReference>
<dbReference type="Gene3D" id="2.20.130.20">
    <property type="match status" value="2"/>
</dbReference>
<dbReference type="InterPro" id="IPR011626">
    <property type="entry name" value="Alpha-macroglobulin_TED"/>
</dbReference>
<dbReference type="PANTHER" id="PTHR11412:SF83">
    <property type="entry name" value="COMPLEMENT C5"/>
    <property type="match status" value="1"/>
</dbReference>
<evidence type="ECO:0000256" key="1">
    <source>
        <dbReference type="ARBA" id="ARBA00004613"/>
    </source>
</evidence>
<protein>
    <recommendedName>
        <fullName evidence="4">Anaphylatoxin-like domain-containing protein</fullName>
    </recommendedName>
</protein>
<feature type="domain" description="Anaphylatoxin-like" evidence="4">
    <location>
        <begin position="274"/>
        <end position="314"/>
    </location>
</feature>
<evidence type="ECO:0000313" key="6">
    <source>
        <dbReference type="Proteomes" id="UP001345963"/>
    </source>
</evidence>
<dbReference type="Gene3D" id="2.60.120.1540">
    <property type="match status" value="1"/>
</dbReference>
<organism evidence="5 6">
    <name type="scientific">Ataeniobius toweri</name>
    <dbReference type="NCBI Taxonomy" id="208326"/>
    <lineage>
        <taxon>Eukaryota</taxon>
        <taxon>Metazoa</taxon>
        <taxon>Chordata</taxon>
        <taxon>Craniata</taxon>
        <taxon>Vertebrata</taxon>
        <taxon>Euteleostomi</taxon>
        <taxon>Actinopterygii</taxon>
        <taxon>Neopterygii</taxon>
        <taxon>Teleostei</taxon>
        <taxon>Neoteleostei</taxon>
        <taxon>Acanthomorphata</taxon>
        <taxon>Ovalentaria</taxon>
        <taxon>Atherinomorphae</taxon>
        <taxon>Cyprinodontiformes</taxon>
        <taxon>Goodeidae</taxon>
        <taxon>Ataeniobius</taxon>
    </lineage>
</organism>
<keyword evidence="2" id="KW-0964">Secreted</keyword>
<evidence type="ECO:0000259" key="4">
    <source>
        <dbReference type="PROSITE" id="PS01178"/>
    </source>
</evidence>
<comment type="caution">
    <text evidence="5">The sequence shown here is derived from an EMBL/GenBank/DDBJ whole genome shotgun (WGS) entry which is preliminary data.</text>
</comment>
<accession>A0ABU7C6G2</accession>
<dbReference type="Pfam" id="PF07703">
    <property type="entry name" value="A2M_BRD"/>
    <property type="match status" value="1"/>
</dbReference>
<dbReference type="SMART" id="SM01359">
    <property type="entry name" value="A2M_N_2"/>
    <property type="match status" value="1"/>
</dbReference>
<dbReference type="Gene3D" id="1.20.91.20">
    <property type="entry name" value="Anaphylotoxins (complement system)"/>
    <property type="match status" value="1"/>
</dbReference>
<dbReference type="PROSITE" id="PS01178">
    <property type="entry name" value="ANAPHYLATOXIN_2"/>
    <property type="match status" value="1"/>
</dbReference>
<dbReference type="SUPFAM" id="SSF47686">
    <property type="entry name" value="Anaphylotoxins (complement system)"/>
    <property type="match status" value="1"/>
</dbReference>
<dbReference type="Proteomes" id="UP001345963">
    <property type="component" value="Unassembled WGS sequence"/>
</dbReference>
<proteinExistence type="predicted"/>
<dbReference type="Pfam" id="PF01821">
    <property type="entry name" value="ANATO"/>
    <property type="match status" value="1"/>
</dbReference>
<dbReference type="InterPro" id="IPR050473">
    <property type="entry name" value="A2M/Complement_sys"/>
</dbReference>
<dbReference type="Gene3D" id="2.60.40.1930">
    <property type="match status" value="1"/>
</dbReference>
<dbReference type="InterPro" id="IPR011625">
    <property type="entry name" value="A2M_N_BRD"/>
</dbReference>
<dbReference type="Pfam" id="PF07678">
    <property type="entry name" value="TED_complement"/>
    <property type="match status" value="1"/>
</dbReference>
<dbReference type="InterPro" id="IPR001599">
    <property type="entry name" value="Macroglobln_a2"/>
</dbReference>
<dbReference type="InterPro" id="IPR018081">
    <property type="entry name" value="Anaphylatoxin_comp_syst"/>
</dbReference>
<evidence type="ECO:0000256" key="3">
    <source>
        <dbReference type="ARBA" id="ARBA00023157"/>
    </source>
</evidence>